<evidence type="ECO:0000313" key="3">
    <source>
        <dbReference type="Proteomes" id="UP000294850"/>
    </source>
</evidence>
<accession>A0A4R5DDB6</accession>
<keyword evidence="3" id="KW-1185">Reference proteome</keyword>
<dbReference type="AlphaFoldDB" id="A0A4R5DDB6"/>
<dbReference type="RefSeq" id="WP_131962774.1">
    <property type="nucleotide sequence ID" value="NZ_SMFL01000025.1"/>
</dbReference>
<dbReference type="SUPFAM" id="SSF81593">
    <property type="entry name" value="Nucleotidyltransferase substrate binding subunit/domain"/>
    <property type="match status" value="1"/>
</dbReference>
<name>A0A4R5DDB6_9BACT</name>
<dbReference type="Proteomes" id="UP000294850">
    <property type="component" value="Unassembled WGS sequence"/>
</dbReference>
<sequence length="291" mass="33297">MELDGKLLNEVQKQDLSRIVELINQKFAVEHIFLFAFGQTVSAACGCFTADHSSDKKSYCLMVTTLFMQCQQHSMQDFLNNHLPEMQVTVLCHSSKKVCQLLAESNRFFTRIFKSGLLLYTTGGYNSLSFQPDSTPAADFDEAQKYFAHHSSLAEGFLSSARERFSGQDYKLTLFFLHQATEQTAIGLIRVWMGYRFNIHHLGRLLELCYYFSPKISEIFATTEQDQMLLRKLNRAYIGVRYRNDFTVTAQQAQFLLSKTETFAGLSDSLCLAKLALLRDQAEMANLRITF</sequence>
<comment type="caution">
    <text evidence="2">The sequence shown here is derived from an EMBL/GenBank/DDBJ whole genome shotgun (WGS) entry which is preliminary data.</text>
</comment>
<dbReference type="Gene3D" id="1.20.120.330">
    <property type="entry name" value="Nucleotidyltransferases domain 2"/>
    <property type="match status" value="1"/>
</dbReference>
<proteinExistence type="predicted"/>
<dbReference type="PROSITE" id="PS50910">
    <property type="entry name" value="HEPN"/>
    <property type="match status" value="1"/>
</dbReference>
<dbReference type="OrthoDB" id="634374at2"/>
<feature type="domain" description="HEPN" evidence="1">
    <location>
        <begin position="151"/>
        <end position="270"/>
    </location>
</feature>
<reference evidence="2 3" key="1">
    <citation type="submission" date="2019-03" db="EMBL/GenBank/DDBJ databases">
        <title>Dyadobacter AR-3-6 sp. nov., isolated from arctic soil.</title>
        <authorList>
            <person name="Chaudhary D.K."/>
        </authorList>
    </citation>
    <scope>NUCLEOTIDE SEQUENCE [LARGE SCALE GENOMIC DNA]</scope>
    <source>
        <strain evidence="2 3">AR-3-6</strain>
    </source>
</reference>
<dbReference type="EMBL" id="SMFL01000025">
    <property type="protein sequence ID" value="TDE08535.1"/>
    <property type="molecule type" value="Genomic_DNA"/>
</dbReference>
<gene>
    <name evidence="2" type="ORF">E0F88_32410</name>
</gene>
<dbReference type="Pfam" id="PF05168">
    <property type="entry name" value="HEPN"/>
    <property type="match status" value="1"/>
</dbReference>
<evidence type="ECO:0000259" key="1">
    <source>
        <dbReference type="PROSITE" id="PS50910"/>
    </source>
</evidence>
<protein>
    <submittedName>
        <fullName evidence="2">HEPN domain-containing protein</fullName>
    </submittedName>
</protein>
<organism evidence="2 3">
    <name type="scientific">Dyadobacter psychrotolerans</name>
    <dbReference type="NCBI Taxonomy" id="2541721"/>
    <lineage>
        <taxon>Bacteria</taxon>
        <taxon>Pseudomonadati</taxon>
        <taxon>Bacteroidota</taxon>
        <taxon>Cytophagia</taxon>
        <taxon>Cytophagales</taxon>
        <taxon>Spirosomataceae</taxon>
        <taxon>Dyadobacter</taxon>
    </lineage>
</organism>
<evidence type="ECO:0000313" key="2">
    <source>
        <dbReference type="EMBL" id="TDE08535.1"/>
    </source>
</evidence>
<dbReference type="SMART" id="SM00748">
    <property type="entry name" value="HEPN"/>
    <property type="match status" value="1"/>
</dbReference>
<dbReference type="InterPro" id="IPR007842">
    <property type="entry name" value="HEPN_dom"/>
</dbReference>